<gene>
    <name evidence="1" type="ORF">A2654_01540</name>
</gene>
<dbReference type="EMBL" id="MHMA01000009">
    <property type="protein sequence ID" value="OGZ20490.1"/>
    <property type="molecule type" value="Genomic_DNA"/>
</dbReference>
<dbReference type="AlphaFoldDB" id="A0A1G2E552"/>
<dbReference type="Proteomes" id="UP000178721">
    <property type="component" value="Unassembled WGS sequence"/>
</dbReference>
<evidence type="ECO:0000313" key="2">
    <source>
        <dbReference type="Proteomes" id="UP000178721"/>
    </source>
</evidence>
<reference evidence="1 2" key="1">
    <citation type="journal article" date="2016" name="Nat. Commun.">
        <title>Thousands of microbial genomes shed light on interconnected biogeochemical processes in an aquifer system.</title>
        <authorList>
            <person name="Anantharaman K."/>
            <person name="Brown C.T."/>
            <person name="Hug L.A."/>
            <person name="Sharon I."/>
            <person name="Castelle C.J."/>
            <person name="Probst A.J."/>
            <person name="Thomas B.C."/>
            <person name="Singh A."/>
            <person name="Wilkins M.J."/>
            <person name="Karaoz U."/>
            <person name="Brodie E.L."/>
            <person name="Williams K.H."/>
            <person name="Hubbard S.S."/>
            <person name="Banfield J.F."/>
        </authorList>
    </citation>
    <scope>NUCLEOTIDE SEQUENCE [LARGE SCALE GENOMIC DNA]</scope>
</reference>
<protein>
    <submittedName>
        <fullName evidence="1">Uncharacterized protein</fullName>
    </submittedName>
</protein>
<organism evidence="1 2">
    <name type="scientific">Candidatus Nealsonbacteria bacterium RIFCSPHIGHO2_01_FULL_43_31</name>
    <dbReference type="NCBI Taxonomy" id="1801665"/>
    <lineage>
        <taxon>Bacteria</taxon>
        <taxon>Candidatus Nealsoniibacteriota</taxon>
    </lineage>
</organism>
<sequence>MEKEDKAYADLSTAEDEVAKIFAEIDQVLKSTSDRLAAEKIVVEQYAPRVDEAMKKSRAAFDKWMQEGRDLMKETEDLLREEP</sequence>
<comment type="caution">
    <text evidence="1">The sequence shown here is derived from an EMBL/GenBank/DDBJ whole genome shotgun (WGS) entry which is preliminary data.</text>
</comment>
<accession>A0A1G2E552</accession>
<proteinExistence type="predicted"/>
<name>A0A1G2E552_9BACT</name>
<evidence type="ECO:0000313" key="1">
    <source>
        <dbReference type="EMBL" id="OGZ20490.1"/>
    </source>
</evidence>